<dbReference type="EMBL" id="KN817568">
    <property type="protein sequence ID" value="KJA20394.1"/>
    <property type="molecule type" value="Genomic_DNA"/>
</dbReference>
<evidence type="ECO:0000313" key="4">
    <source>
        <dbReference type="Proteomes" id="UP000054270"/>
    </source>
</evidence>
<dbReference type="STRING" id="945553.A0A0D2NNI8"/>
<feature type="non-terminal residue" evidence="3">
    <location>
        <position position="1"/>
    </location>
</feature>
<evidence type="ECO:0000313" key="3">
    <source>
        <dbReference type="EMBL" id="KJA20394.1"/>
    </source>
</evidence>
<dbReference type="SUPFAM" id="SSF52540">
    <property type="entry name" value="P-loop containing nucleoside triphosphate hydrolases"/>
    <property type="match status" value="1"/>
</dbReference>
<feature type="domain" description="Nephrocystin 3-like N-terminal" evidence="2">
    <location>
        <begin position="36"/>
        <end position="185"/>
    </location>
</feature>
<dbReference type="OMA" id="DECHNEM"/>
<organism evidence="3 4">
    <name type="scientific">Hypholoma sublateritium (strain FD-334 SS-4)</name>
    <dbReference type="NCBI Taxonomy" id="945553"/>
    <lineage>
        <taxon>Eukaryota</taxon>
        <taxon>Fungi</taxon>
        <taxon>Dikarya</taxon>
        <taxon>Basidiomycota</taxon>
        <taxon>Agaricomycotina</taxon>
        <taxon>Agaricomycetes</taxon>
        <taxon>Agaricomycetidae</taxon>
        <taxon>Agaricales</taxon>
        <taxon>Agaricineae</taxon>
        <taxon>Strophariaceae</taxon>
        <taxon>Hypholoma</taxon>
    </lineage>
</organism>
<sequence length="268" mass="30507">FDSAQHVDAPKCHPHTRTAVLNEIMDWIMLAVTRLQWILWLKGAAGAGKSAIGRSIVELCLQREIPIARFFFFRTDPSRNTVAPVIATLVHQILQCIPALTEIILPIIQSDPLIFNKSLETQFEYLVFKPLRQLHNRSLYQQTLVLLFDGLDECHNEMDQVSLIRILSSFVGTTAYPVMVFFASRAENHISVPFKSPGISQMVWPLNLDHHYSPDDDIRLFLVDSFLAIKNTHPFGHLLDNNWPSESEVEEVVIKSSGQFVYVLNDAQ</sequence>
<dbReference type="Proteomes" id="UP000054270">
    <property type="component" value="Unassembled WGS sequence"/>
</dbReference>
<dbReference type="OrthoDB" id="5967843at2759"/>
<keyword evidence="1" id="KW-0677">Repeat</keyword>
<dbReference type="AlphaFoldDB" id="A0A0D2NNI8"/>
<gene>
    <name evidence="3" type="ORF">HYPSUDRAFT_142347</name>
</gene>
<dbReference type="PANTHER" id="PTHR10039">
    <property type="entry name" value="AMELOGENIN"/>
    <property type="match status" value="1"/>
</dbReference>
<evidence type="ECO:0000259" key="2">
    <source>
        <dbReference type="Pfam" id="PF24883"/>
    </source>
</evidence>
<dbReference type="PANTHER" id="PTHR10039:SF14">
    <property type="entry name" value="NACHT DOMAIN-CONTAINING PROTEIN"/>
    <property type="match status" value="1"/>
</dbReference>
<dbReference type="InterPro" id="IPR027417">
    <property type="entry name" value="P-loop_NTPase"/>
</dbReference>
<name>A0A0D2NNI8_HYPSF</name>
<accession>A0A0D2NNI8</accession>
<protein>
    <recommendedName>
        <fullName evidence="2">Nephrocystin 3-like N-terminal domain-containing protein</fullName>
    </recommendedName>
</protein>
<keyword evidence="4" id="KW-1185">Reference proteome</keyword>
<dbReference type="InterPro" id="IPR056884">
    <property type="entry name" value="NPHP3-like_N"/>
</dbReference>
<dbReference type="Pfam" id="PF24883">
    <property type="entry name" value="NPHP3_N"/>
    <property type="match status" value="1"/>
</dbReference>
<dbReference type="Gene3D" id="3.40.50.300">
    <property type="entry name" value="P-loop containing nucleotide triphosphate hydrolases"/>
    <property type="match status" value="1"/>
</dbReference>
<evidence type="ECO:0000256" key="1">
    <source>
        <dbReference type="ARBA" id="ARBA00022737"/>
    </source>
</evidence>
<reference evidence="4" key="1">
    <citation type="submission" date="2014-04" db="EMBL/GenBank/DDBJ databases">
        <title>Evolutionary Origins and Diversification of the Mycorrhizal Mutualists.</title>
        <authorList>
            <consortium name="DOE Joint Genome Institute"/>
            <consortium name="Mycorrhizal Genomics Consortium"/>
            <person name="Kohler A."/>
            <person name="Kuo A."/>
            <person name="Nagy L.G."/>
            <person name="Floudas D."/>
            <person name="Copeland A."/>
            <person name="Barry K.W."/>
            <person name="Cichocki N."/>
            <person name="Veneault-Fourrey C."/>
            <person name="LaButti K."/>
            <person name="Lindquist E.A."/>
            <person name="Lipzen A."/>
            <person name="Lundell T."/>
            <person name="Morin E."/>
            <person name="Murat C."/>
            <person name="Riley R."/>
            <person name="Ohm R."/>
            <person name="Sun H."/>
            <person name="Tunlid A."/>
            <person name="Henrissat B."/>
            <person name="Grigoriev I.V."/>
            <person name="Hibbett D.S."/>
            <person name="Martin F."/>
        </authorList>
    </citation>
    <scope>NUCLEOTIDE SEQUENCE [LARGE SCALE GENOMIC DNA]</scope>
    <source>
        <strain evidence="4">FD-334 SS-4</strain>
    </source>
</reference>
<proteinExistence type="predicted"/>